<organism evidence="2 5">
    <name type="scientific">Myxococcus fulvus</name>
    <dbReference type="NCBI Taxonomy" id="33"/>
    <lineage>
        <taxon>Bacteria</taxon>
        <taxon>Pseudomonadati</taxon>
        <taxon>Myxococcota</taxon>
        <taxon>Myxococcia</taxon>
        <taxon>Myxococcales</taxon>
        <taxon>Cystobacterineae</taxon>
        <taxon>Myxococcaceae</taxon>
        <taxon>Myxococcus</taxon>
    </lineage>
</organism>
<sequence length="160" mass="17289">MVWQNRRLPKDFFRLETQPEEGARVAEVVDAVIPGGKGFIQQLFRAKKDVLQGVSHLLQAQIHELEHIDSAIRGEYRPGVAGTAASCADSPLSPRMMTIKQMMEEASAKLRGERVAHAHGPDAACPPAHPTHGAVESPRSTEGEPGSRPGVTGPEKITLT</sequence>
<dbReference type="Proteomes" id="UP000183760">
    <property type="component" value="Unassembled WGS sequence"/>
</dbReference>
<dbReference type="OrthoDB" id="5383477at2"/>
<evidence type="ECO:0000256" key="1">
    <source>
        <dbReference type="SAM" id="MobiDB-lite"/>
    </source>
</evidence>
<proteinExistence type="predicted"/>
<gene>
    <name evidence="2" type="ORF">MFU01_56320</name>
    <name evidence="3" type="ORF">SAMN05443572_103234</name>
</gene>
<dbReference type="EMBL" id="FOIB01000003">
    <property type="protein sequence ID" value="SET79069.1"/>
    <property type="molecule type" value="Genomic_DNA"/>
</dbReference>
<dbReference type="STRING" id="1334629.MFUL124B02_24055"/>
<keyword evidence="4" id="KW-1185">Reference proteome</keyword>
<dbReference type="RefSeq" id="WP_074952037.1">
    <property type="nucleotide sequence ID" value="NZ_BJXR01000039.1"/>
</dbReference>
<evidence type="ECO:0000313" key="5">
    <source>
        <dbReference type="Proteomes" id="UP000321514"/>
    </source>
</evidence>
<accession>A0A511T8U4</accession>
<reference evidence="3 4" key="1">
    <citation type="submission" date="2016-10" db="EMBL/GenBank/DDBJ databases">
        <authorList>
            <person name="Varghese N."/>
            <person name="Submissions S."/>
        </authorList>
    </citation>
    <scope>NUCLEOTIDE SEQUENCE [LARGE SCALE GENOMIC DNA]</scope>
    <source>
        <strain evidence="3 4">DSM 16525</strain>
    </source>
</reference>
<feature type="compositionally biased region" description="Basic and acidic residues" evidence="1">
    <location>
        <begin position="110"/>
        <end position="120"/>
    </location>
</feature>
<feature type="region of interest" description="Disordered" evidence="1">
    <location>
        <begin position="110"/>
        <end position="160"/>
    </location>
</feature>
<protein>
    <submittedName>
        <fullName evidence="2">Uncharacterized protein</fullName>
    </submittedName>
</protein>
<dbReference type="Proteomes" id="UP000321514">
    <property type="component" value="Unassembled WGS sequence"/>
</dbReference>
<dbReference type="EMBL" id="BJXR01000039">
    <property type="protein sequence ID" value="GEN10595.1"/>
    <property type="molecule type" value="Genomic_DNA"/>
</dbReference>
<evidence type="ECO:0000313" key="3">
    <source>
        <dbReference type="EMBL" id="SET79069.1"/>
    </source>
</evidence>
<comment type="caution">
    <text evidence="2">The sequence shown here is derived from an EMBL/GenBank/DDBJ whole genome shotgun (WGS) entry which is preliminary data.</text>
</comment>
<dbReference type="AlphaFoldDB" id="A0A511T8U4"/>
<evidence type="ECO:0000313" key="2">
    <source>
        <dbReference type="EMBL" id="GEN10595.1"/>
    </source>
</evidence>
<name>A0A511T8U4_MYXFU</name>
<reference evidence="2 5" key="2">
    <citation type="submission" date="2019-07" db="EMBL/GenBank/DDBJ databases">
        <title>Whole genome shotgun sequence of Myxococcus fulvus NBRC 100333.</title>
        <authorList>
            <person name="Hosoyama A."/>
            <person name="Uohara A."/>
            <person name="Ohji S."/>
            <person name="Ichikawa N."/>
        </authorList>
    </citation>
    <scope>NUCLEOTIDE SEQUENCE [LARGE SCALE GENOMIC DNA]</scope>
    <source>
        <strain evidence="2 5">NBRC 100333</strain>
    </source>
</reference>
<evidence type="ECO:0000313" key="4">
    <source>
        <dbReference type="Proteomes" id="UP000183760"/>
    </source>
</evidence>